<evidence type="ECO:0000256" key="5">
    <source>
        <dbReference type="ARBA" id="ARBA00022695"/>
    </source>
</evidence>
<dbReference type="InterPro" id="IPR002500">
    <property type="entry name" value="PAPS_reduct_dom"/>
</dbReference>
<evidence type="ECO:0000256" key="3">
    <source>
        <dbReference type="ARBA" id="ARBA00022004"/>
    </source>
</evidence>
<dbReference type="NCBIfam" id="TIGR02039">
    <property type="entry name" value="CysD"/>
    <property type="match status" value="1"/>
</dbReference>
<keyword evidence="7" id="KW-0067">ATP-binding</keyword>
<dbReference type="EC" id="2.7.7.4" evidence="2"/>
<dbReference type="RefSeq" id="WP_193496862.1">
    <property type="nucleotide sequence ID" value="NZ_CP063169.1"/>
</dbReference>
<evidence type="ECO:0000256" key="10">
    <source>
        <dbReference type="SAM" id="MobiDB-lite"/>
    </source>
</evidence>
<name>A0A7M1STS3_9MICO</name>
<keyword evidence="13" id="KW-1185">Reference proteome</keyword>
<evidence type="ECO:0000256" key="8">
    <source>
        <dbReference type="ARBA" id="ARBA00030256"/>
    </source>
</evidence>
<sequence>MSIDVTTPPTTDTTPAGLTDAPHQYRLTRAEALESESIHLIREVVAEFERPVLLFSGGKDSVVMLHLAAKAFWPAKVPFGVLHVDTGHNFPEVLNYRDRTVEQLGVHLHVARVQDYIDDGRLRERPDGTRNPLQTLPLLDAITGNKFDAVFGGGRRDEEKARAKERVISLRDEFGQWDPRNQRPELWNLYNGRHRPGEHVRAFPLSNWTELDVWSYIAAEGIELPHLYYAHEREVFDRDGMLLAVGEHARPRTDAELASVRTEQVRYRTIGDMSCTGAVLSDASDPAAVVDEVAATRITERGATRADDRLSEAAMEDRKKEGYF</sequence>
<dbReference type="AlphaFoldDB" id="A0A7M1STS3"/>
<dbReference type="GO" id="GO:0004781">
    <property type="term" value="F:sulfate adenylyltransferase (ATP) activity"/>
    <property type="evidence" value="ECO:0007669"/>
    <property type="project" value="UniProtKB-EC"/>
</dbReference>
<evidence type="ECO:0000313" key="13">
    <source>
        <dbReference type="Proteomes" id="UP000593758"/>
    </source>
</evidence>
<feature type="region of interest" description="Disordered" evidence="10">
    <location>
        <begin position="1"/>
        <end position="20"/>
    </location>
</feature>
<dbReference type="SUPFAM" id="SSF52402">
    <property type="entry name" value="Adenine nucleotide alpha hydrolases-like"/>
    <property type="match status" value="1"/>
</dbReference>
<evidence type="ECO:0000256" key="6">
    <source>
        <dbReference type="ARBA" id="ARBA00022741"/>
    </source>
</evidence>
<reference evidence="12 13" key="1">
    <citation type="submission" date="2020-10" db="EMBL/GenBank/DDBJ databases">
        <title>Haloactinobacterium sp. RN3S43, a bacterium isolated from saline soil.</title>
        <authorList>
            <person name="Sun J.-Q."/>
        </authorList>
    </citation>
    <scope>NUCLEOTIDE SEQUENCE [LARGE SCALE GENOMIC DNA]</scope>
    <source>
        <strain evidence="12 13">RN3S43</strain>
    </source>
</reference>
<evidence type="ECO:0000256" key="4">
    <source>
        <dbReference type="ARBA" id="ARBA00022679"/>
    </source>
</evidence>
<evidence type="ECO:0000256" key="9">
    <source>
        <dbReference type="ARBA" id="ARBA00031812"/>
    </source>
</evidence>
<dbReference type="Proteomes" id="UP000593758">
    <property type="component" value="Chromosome"/>
</dbReference>
<dbReference type="NCBIfam" id="NF003587">
    <property type="entry name" value="PRK05253.1"/>
    <property type="match status" value="1"/>
</dbReference>
<dbReference type="InterPro" id="IPR011784">
    <property type="entry name" value="SO4_adenylTrfase_ssu"/>
</dbReference>
<evidence type="ECO:0000256" key="7">
    <source>
        <dbReference type="ARBA" id="ARBA00022840"/>
    </source>
</evidence>
<dbReference type="InterPro" id="IPR050128">
    <property type="entry name" value="Sulfate_adenylyltrnsfr_sub2"/>
</dbReference>
<evidence type="ECO:0000256" key="1">
    <source>
        <dbReference type="ARBA" id="ARBA00008885"/>
    </source>
</evidence>
<accession>A0A7M1STS3</accession>
<dbReference type="PANTHER" id="PTHR43196">
    <property type="entry name" value="SULFATE ADENYLYLTRANSFERASE SUBUNIT 2"/>
    <property type="match status" value="1"/>
</dbReference>
<dbReference type="InterPro" id="IPR014729">
    <property type="entry name" value="Rossmann-like_a/b/a_fold"/>
</dbReference>
<dbReference type="Pfam" id="PF01507">
    <property type="entry name" value="PAPS_reduct"/>
    <property type="match status" value="1"/>
</dbReference>
<dbReference type="GO" id="GO:0000103">
    <property type="term" value="P:sulfate assimilation"/>
    <property type="evidence" value="ECO:0007669"/>
    <property type="project" value="InterPro"/>
</dbReference>
<dbReference type="PANTHER" id="PTHR43196:SF1">
    <property type="entry name" value="SULFATE ADENYLYLTRANSFERASE SUBUNIT 2"/>
    <property type="match status" value="1"/>
</dbReference>
<evidence type="ECO:0000313" key="12">
    <source>
        <dbReference type="EMBL" id="QOR70172.1"/>
    </source>
</evidence>
<keyword evidence="5 12" id="KW-0548">Nucleotidyltransferase</keyword>
<dbReference type="KEGG" id="halt:IM660_16385"/>
<dbReference type="EMBL" id="CP063169">
    <property type="protein sequence ID" value="QOR70172.1"/>
    <property type="molecule type" value="Genomic_DNA"/>
</dbReference>
<dbReference type="Gene3D" id="3.40.50.620">
    <property type="entry name" value="HUPs"/>
    <property type="match status" value="1"/>
</dbReference>
<protein>
    <recommendedName>
        <fullName evidence="3">Sulfate adenylyltransferase subunit 2</fullName>
        <ecNumber evidence="2">2.7.7.4</ecNumber>
    </recommendedName>
    <alternativeName>
        <fullName evidence="8">ATP-sulfurylase small subunit</fullName>
    </alternativeName>
    <alternativeName>
        <fullName evidence="9">Sulfate adenylate transferase</fullName>
    </alternativeName>
</protein>
<proteinExistence type="inferred from homology"/>
<comment type="similarity">
    <text evidence="1">Belongs to the PAPS reductase family. CysD subfamily.</text>
</comment>
<organism evidence="12 13">
    <name type="scientific">Ruania alkalisoli</name>
    <dbReference type="NCBI Taxonomy" id="2779775"/>
    <lineage>
        <taxon>Bacteria</taxon>
        <taxon>Bacillati</taxon>
        <taxon>Actinomycetota</taxon>
        <taxon>Actinomycetes</taxon>
        <taxon>Micrococcales</taxon>
        <taxon>Ruaniaceae</taxon>
        <taxon>Ruania</taxon>
    </lineage>
</organism>
<gene>
    <name evidence="12" type="ORF">IM660_16385</name>
</gene>
<feature type="domain" description="Phosphoadenosine phosphosulphate reductase" evidence="11">
    <location>
        <begin position="51"/>
        <end position="277"/>
    </location>
</feature>
<evidence type="ECO:0000256" key="2">
    <source>
        <dbReference type="ARBA" id="ARBA00012391"/>
    </source>
</evidence>
<dbReference type="GO" id="GO:0005524">
    <property type="term" value="F:ATP binding"/>
    <property type="evidence" value="ECO:0007669"/>
    <property type="project" value="UniProtKB-KW"/>
</dbReference>
<keyword evidence="4 12" id="KW-0808">Transferase</keyword>
<evidence type="ECO:0000259" key="11">
    <source>
        <dbReference type="Pfam" id="PF01507"/>
    </source>
</evidence>
<dbReference type="PIRSF" id="PIRSF002936">
    <property type="entry name" value="CysDAde_trans"/>
    <property type="match status" value="1"/>
</dbReference>
<keyword evidence="6" id="KW-0547">Nucleotide-binding</keyword>